<dbReference type="RefSeq" id="WP_168975875.1">
    <property type="nucleotide sequence ID" value="NZ_JABAGO010000038.1"/>
</dbReference>
<accession>A0A848CXZ6</accession>
<comment type="caution">
    <text evidence="1">The sequence shown here is derived from an EMBL/GenBank/DDBJ whole genome shotgun (WGS) entry which is preliminary data.</text>
</comment>
<gene>
    <name evidence="1" type="ORF">HF838_17340</name>
</gene>
<protein>
    <submittedName>
        <fullName evidence="1">Uncharacterized protein</fullName>
    </submittedName>
</protein>
<organism evidence="1 2">
    <name type="scientific">Aneurinibacillus aneurinilyticus</name>
    <name type="common">Bacillus aneurinolyticus</name>
    <dbReference type="NCBI Taxonomy" id="1391"/>
    <lineage>
        <taxon>Bacteria</taxon>
        <taxon>Bacillati</taxon>
        <taxon>Bacillota</taxon>
        <taxon>Bacilli</taxon>
        <taxon>Bacillales</taxon>
        <taxon>Paenibacillaceae</taxon>
        <taxon>Aneurinibacillus group</taxon>
        <taxon>Aneurinibacillus</taxon>
    </lineage>
</organism>
<dbReference type="EMBL" id="JABAGO010000038">
    <property type="protein sequence ID" value="NME99998.1"/>
    <property type="molecule type" value="Genomic_DNA"/>
</dbReference>
<dbReference type="AlphaFoldDB" id="A0A848CXZ6"/>
<dbReference type="Proteomes" id="UP000561326">
    <property type="component" value="Unassembled WGS sequence"/>
</dbReference>
<evidence type="ECO:0000313" key="2">
    <source>
        <dbReference type="Proteomes" id="UP000561326"/>
    </source>
</evidence>
<reference evidence="1 2" key="1">
    <citation type="submission" date="2020-04" db="EMBL/GenBank/DDBJ databases">
        <authorList>
            <person name="Hitch T.C.A."/>
            <person name="Wylensek D."/>
            <person name="Clavel T."/>
        </authorList>
    </citation>
    <scope>NUCLEOTIDE SEQUENCE [LARGE SCALE GENOMIC DNA]</scope>
    <source>
        <strain evidence="1 2">WB01_D5_05</strain>
    </source>
</reference>
<sequence length="595" mass="65570">MAYDLVARLKLVDQMSQPIRRAIGNLTGMRKETDAVAKAVKGANKEQKLFHQEQRNLRDSMGKFNSEGRQYNSFFDKFNKNVSSAKGHVTGLHGTILGLAGAYAAVGSSRKIFDATVASAARTEMEQAVIKALFNNTKKSDEWFKWIEQRAKDSAMFSMDDFLAGSKAYIPMTKDLNQLRQLTALTERLAASNQAEGMGGASFAMRELMSGDTESIVDRFNLPRQWVNEIKGKSGQEFIDGVDKLLNRMGFTERFLDEISNTSIAKYNQLSEKIRLAFKDMGVEGLERAKPILDRLDAMMEDGKFKGIQDFGSEMIVKAMEATERAVVSFDKFMTRIQSDEEWKKMSIGDKLIRLTEEGMDSLNEWLANGGSEKITKAIKPIAETAIGIGAAVGKGILDGFIAYAKENPLSGAIIGGLAVMKMTNGPVIPKALLSGKAIGLAIVGGVAAALTLELSSIINKALDDAEERAEKRKYLLDTPLGRAYNRELETPDDQPMYASGNMTAYKPSMWEKTKNWFSNAFSNYNGIDSVPYDGYKAILHKGEKVVPSTEVRKEDAPNVIVNVNGMVVREEADINRIALALAYEIKAARGNMAT</sequence>
<proteinExistence type="predicted"/>
<evidence type="ECO:0000313" key="1">
    <source>
        <dbReference type="EMBL" id="NME99998.1"/>
    </source>
</evidence>
<name>A0A848CXZ6_ANEAE</name>